<keyword evidence="1" id="KW-0224">Dipeptidase</keyword>
<dbReference type="PROSITE" id="PS51365">
    <property type="entry name" value="RENAL_DIPEPTIDASE_2"/>
    <property type="match status" value="1"/>
</dbReference>
<evidence type="ECO:0000313" key="1">
    <source>
        <dbReference type="EMBL" id="KFD19021.1"/>
    </source>
</evidence>
<keyword evidence="1" id="KW-0378">Hydrolase</keyword>
<dbReference type="GO" id="GO:0070573">
    <property type="term" value="F:metallodipeptidase activity"/>
    <property type="evidence" value="ECO:0007669"/>
    <property type="project" value="InterPro"/>
</dbReference>
<dbReference type="EC" id="3.4.13.19" evidence="1"/>
<keyword evidence="2" id="KW-1185">Reference proteome</keyword>
<dbReference type="InterPro" id="IPR000180">
    <property type="entry name" value="Dipep_AS"/>
</dbReference>
<proteinExistence type="predicted"/>
<dbReference type="SUPFAM" id="SSF51556">
    <property type="entry name" value="Metallo-dependent hydrolases"/>
    <property type="match status" value="1"/>
</dbReference>
<dbReference type="Gene3D" id="3.20.20.140">
    <property type="entry name" value="Metal-dependent hydrolases"/>
    <property type="match status" value="1"/>
</dbReference>
<reference evidence="1 2" key="1">
    <citation type="submission" date="2014-05" db="EMBL/GenBank/DDBJ databases">
        <title>ATOL: Assembling a taxonomically balanced genome-scale reconstruction of the evolutionary history of the Enterobacteriaceae.</title>
        <authorList>
            <person name="Plunkett G.III."/>
            <person name="Neeno-Eckwall E.C."/>
            <person name="Glasner J.D."/>
            <person name="Perna N.T."/>
        </authorList>
    </citation>
    <scope>NUCLEOTIDE SEQUENCE [LARGE SCALE GENOMIC DNA]</scope>
    <source>
        <strain evidence="1 2">ATCC 33301</strain>
    </source>
</reference>
<dbReference type="AlphaFoldDB" id="A0A085JEX5"/>
<sequence length="347" mass="38256">MGSESMTITTYFDGHNDLLMQLWLQHPENPEHYFFRAGCDGHLDFSRIRQGRLGAAFFAIFVPPESYVARHFPQRLGALRDHVSVMREQLAILGRLEQFSDGKAKICRTAAEVRYCLENGVLAMIAHIEGADALDTEGVLLNEFYQGGVRSVGPFWNNPNRFGEGITGSFPGSPDSGPGLTDKGIDFIRQLGALNLIIDVSHMNQQAFFDTARYSHQPLVATHSNAHALCPQPRNLTDEQLRILAESGGVAGINFGNAFLRPDGQRNDDTPTELITRHIRYMINHAGEDHVALGSDFDGASVPAALKDVTGLPAIEESLHQAGLSGAVIDKVCRHNWLRIVEHFMTA</sequence>
<dbReference type="Proteomes" id="UP000028602">
    <property type="component" value="Unassembled WGS sequence"/>
</dbReference>
<accession>A0A085JEX5</accession>
<name>A0A085JEX5_9GAMM</name>
<dbReference type="PANTHER" id="PTHR10443:SF12">
    <property type="entry name" value="DIPEPTIDASE"/>
    <property type="match status" value="1"/>
</dbReference>
<dbReference type="CDD" id="cd01301">
    <property type="entry name" value="rDP_like"/>
    <property type="match status" value="1"/>
</dbReference>
<organism evidence="1 2">
    <name type="scientific">Tatumella ptyseos ATCC 33301</name>
    <dbReference type="NCBI Taxonomy" id="1005995"/>
    <lineage>
        <taxon>Bacteria</taxon>
        <taxon>Pseudomonadati</taxon>
        <taxon>Pseudomonadota</taxon>
        <taxon>Gammaproteobacteria</taxon>
        <taxon>Enterobacterales</taxon>
        <taxon>Erwiniaceae</taxon>
        <taxon>Tatumella</taxon>
    </lineage>
</organism>
<evidence type="ECO:0000313" key="2">
    <source>
        <dbReference type="Proteomes" id="UP000028602"/>
    </source>
</evidence>
<dbReference type="GO" id="GO:0006508">
    <property type="term" value="P:proteolysis"/>
    <property type="evidence" value="ECO:0007669"/>
    <property type="project" value="InterPro"/>
</dbReference>
<keyword evidence="1" id="KW-0645">Protease</keyword>
<dbReference type="EMBL" id="JMPR01000035">
    <property type="protein sequence ID" value="KFD19021.1"/>
    <property type="molecule type" value="Genomic_DNA"/>
</dbReference>
<dbReference type="eggNOG" id="COG2355">
    <property type="taxonomic scope" value="Bacteria"/>
</dbReference>
<dbReference type="Pfam" id="PF01244">
    <property type="entry name" value="Peptidase_M19"/>
    <property type="match status" value="1"/>
</dbReference>
<dbReference type="InterPro" id="IPR032466">
    <property type="entry name" value="Metal_Hydrolase"/>
</dbReference>
<dbReference type="PANTHER" id="PTHR10443">
    <property type="entry name" value="MICROSOMAL DIPEPTIDASE"/>
    <property type="match status" value="1"/>
</dbReference>
<dbReference type="EC" id="3.4.13.-" evidence="1"/>
<dbReference type="PROSITE" id="PS00869">
    <property type="entry name" value="RENAL_DIPEPTIDASE_1"/>
    <property type="match status" value="1"/>
</dbReference>
<dbReference type="InterPro" id="IPR008257">
    <property type="entry name" value="Pept_M19"/>
</dbReference>
<protein>
    <submittedName>
        <fullName evidence="1">Microsomal dipeptidase</fullName>
        <ecNumber evidence="1">3.4.13.-</ecNumber>
        <ecNumber evidence="1">3.4.13.19</ecNumber>
    </submittedName>
</protein>
<gene>
    <name evidence="1" type="ORF">GTPT_2322</name>
</gene>
<comment type="caution">
    <text evidence="1">The sequence shown here is derived from an EMBL/GenBank/DDBJ whole genome shotgun (WGS) entry which is preliminary data.</text>
</comment>